<reference evidence="1" key="1">
    <citation type="submission" date="2020-03" db="EMBL/GenBank/DDBJ databases">
        <title>The deep terrestrial virosphere.</title>
        <authorList>
            <person name="Holmfeldt K."/>
            <person name="Nilsson E."/>
            <person name="Simone D."/>
            <person name="Lopez-Fernandez M."/>
            <person name="Wu X."/>
            <person name="de Brujin I."/>
            <person name="Lundin D."/>
            <person name="Andersson A."/>
            <person name="Bertilsson S."/>
            <person name="Dopson M."/>
        </authorList>
    </citation>
    <scope>NUCLEOTIDE SEQUENCE</scope>
    <source>
        <strain evidence="3">MM415A00449</strain>
        <strain evidence="2">MM415B01001</strain>
        <strain evidence="1">TM448A02865</strain>
        <strain evidence="4">TM448B01591</strain>
    </source>
</reference>
<evidence type="ECO:0000313" key="1">
    <source>
        <dbReference type="EMBL" id="QJA52666.1"/>
    </source>
</evidence>
<dbReference type="EMBL" id="MT141429">
    <property type="protein sequence ID" value="QJA61051.1"/>
    <property type="molecule type" value="Genomic_DNA"/>
</dbReference>
<dbReference type="AlphaFoldDB" id="A0A6H1ZXK7"/>
<proteinExistence type="predicted"/>
<dbReference type="EMBL" id="MT144789">
    <property type="protein sequence ID" value="QJH99449.1"/>
    <property type="molecule type" value="Genomic_DNA"/>
</dbReference>
<evidence type="ECO:0000313" key="3">
    <source>
        <dbReference type="EMBL" id="QJA82030.1"/>
    </source>
</evidence>
<protein>
    <submittedName>
        <fullName evidence="1">Uncharacterized protein</fullName>
    </submittedName>
</protein>
<name>A0A6H1ZXK7_9ZZZZ</name>
<sequence>MEEDKYDKRNFHKLSPAEIESYLKKLPCSVCGRVRACKCDTGPKKKREK</sequence>
<accession>A0A6H1ZXK7</accession>
<evidence type="ECO:0000313" key="4">
    <source>
        <dbReference type="EMBL" id="QJH99449.1"/>
    </source>
</evidence>
<evidence type="ECO:0000313" key="2">
    <source>
        <dbReference type="EMBL" id="QJA61051.1"/>
    </source>
</evidence>
<dbReference type="EMBL" id="MT144358">
    <property type="protein sequence ID" value="QJA52666.1"/>
    <property type="molecule type" value="Genomic_DNA"/>
</dbReference>
<organism evidence="1">
    <name type="scientific">viral metagenome</name>
    <dbReference type="NCBI Taxonomy" id="1070528"/>
    <lineage>
        <taxon>unclassified sequences</taxon>
        <taxon>metagenomes</taxon>
        <taxon>organismal metagenomes</taxon>
    </lineage>
</organism>
<gene>
    <name evidence="3" type="ORF">MM415A00449_0027</name>
    <name evidence="2" type="ORF">MM415B01001_0016</name>
    <name evidence="1" type="ORF">TM448A02865_0005</name>
    <name evidence="4" type="ORF">TM448B01591_0014</name>
</gene>
<dbReference type="EMBL" id="MT142477">
    <property type="protein sequence ID" value="QJA82030.1"/>
    <property type="molecule type" value="Genomic_DNA"/>
</dbReference>